<sequence>MSTMDYYQMAEKVLYDLWYEYAERLVEEVIKACNMTGDQALAFRQIYLRPNEFMIVVK</sequence>
<organism evidence="1">
    <name type="scientific">viral metagenome</name>
    <dbReference type="NCBI Taxonomy" id="1070528"/>
    <lineage>
        <taxon>unclassified sequences</taxon>
        <taxon>metagenomes</taxon>
        <taxon>organismal metagenomes</taxon>
    </lineage>
</organism>
<proteinExistence type="predicted"/>
<dbReference type="AlphaFoldDB" id="A0A6C0AQ20"/>
<name>A0A6C0AQ20_9ZZZZ</name>
<accession>A0A6C0AQ20</accession>
<protein>
    <submittedName>
        <fullName evidence="1">Uncharacterized protein</fullName>
    </submittedName>
</protein>
<dbReference type="EMBL" id="MN740759">
    <property type="protein sequence ID" value="QHS81623.1"/>
    <property type="molecule type" value="Genomic_DNA"/>
</dbReference>
<reference evidence="1" key="1">
    <citation type="journal article" date="2020" name="Nature">
        <title>Giant virus diversity and host interactions through global metagenomics.</title>
        <authorList>
            <person name="Schulz F."/>
            <person name="Roux S."/>
            <person name="Paez-Espino D."/>
            <person name="Jungbluth S."/>
            <person name="Walsh D.A."/>
            <person name="Denef V.J."/>
            <person name="McMahon K.D."/>
            <person name="Konstantinidis K.T."/>
            <person name="Eloe-Fadrosh E.A."/>
            <person name="Kyrpides N.C."/>
            <person name="Woyke T."/>
        </authorList>
    </citation>
    <scope>NUCLEOTIDE SEQUENCE</scope>
    <source>
        <strain evidence="1">GVMAG-S-1101164-72</strain>
    </source>
</reference>
<evidence type="ECO:0000313" key="1">
    <source>
        <dbReference type="EMBL" id="QHS81623.1"/>
    </source>
</evidence>